<proteinExistence type="predicted"/>
<dbReference type="RefSeq" id="WP_409123911.1">
    <property type="nucleotide sequence ID" value="NZ_JBJVNI010000033.1"/>
</dbReference>
<dbReference type="Pfam" id="PF19054">
    <property type="entry name" value="DUF5753"/>
    <property type="match status" value="1"/>
</dbReference>
<name>A0ABW9I4H7_9ACTN</name>
<dbReference type="InterPro" id="IPR043917">
    <property type="entry name" value="DUF5753"/>
</dbReference>
<dbReference type="Proteomes" id="UP001631957">
    <property type="component" value="Unassembled WGS sequence"/>
</dbReference>
<dbReference type="SUPFAM" id="SSF47413">
    <property type="entry name" value="lambda repressor-like DNA-binding domains"/>
    <property type="match status" value="1"/>
</dbReference>
<evidence type="ECO:0000313" key="3">
    <source>
        <dbReference type="Proteomes" id="UP001631957"/>
    </source>
</evidence>
<organism evidence="2 3">
    <name type="scientific">Streptomyces niveiscabiei</name>
    <dbReference type="NCBI Taxonomy" id="164115"/>
    <lineage>
        <taxon>Bacteria</taxon>
        <taxon>Bacillati</taxon>
        <taxon>Actinomycetota</taxon>
        <taxon>Actinomycetes</taxon>
        <taxon>Kitasatosporales</taxon>
        <taxon>Streptomycetaceae</taxon>
        <taxon>Streptomyces</taxon>
    </lineage>
</organism>
<evidence type="ECO:0000313" key="2">
    <source>
        <dbReference type="EMBL" id="MFM9615230.1"/>
    </source>
</evidence>
<keyword evidence="3" id="KW-1185">Reference proteome</keyword>
<accession>A0ABW9I4H7</accession>
<dbReference type="InterPro" id="IPR010982">
    <property type="entry name" value="Lambda_DNA-bd_dom_sf"/>
</dbReference>
<feature type="domain" description="DUF5753" evidence="1">
    <location>
        <begin position="71"/>
        <end position="233"/>
    </location>
</feature>
<gene>
    <name evidence="2" type="ORF">ACKI18_41915</name>
</gene>
<protein>
    <submittedName>
        <fullName evidence="2">DUF5753 domain-containing protein</fullName>
    </submittedName>
</protein>
<comment type="caution">
    <text evidence="2">The sequence shown here is derived from an EMBL/GenBank/DDBJ whole genome shotgun (WGS) entry which is preliminary data.</text>
</comment>
<reference evidence="2 3" key="1">
    <citation type="submission" date="2024-12" db="EMBL/GenBank/DDBJ databases">
        <title>Forecasting of Potato common scab and diversities of Pathogenic streptomyces spp. in china.</title>
        <authorList>
            <person name="Handique U."/>
            <person name="Wu J."/>
        </authorList>
    </citation>
    <scope>NUCLEOTIDE SEQUENCE [LARGE SCALE GENOMIC DNA]</scope>
    <source>
        <strain evidence="2 3">ZRIMU1530</strain>
    </source>
</reference>
<sequence>MTFRPQELTPFLSARHYFGAEMRYDREAAGLSLVQLAGIVASSKSTLARVETAELMPPPDLPPHLDAAFGNYELQIIPGLMQTREYAHSLLRVQEDLASEQIEERVAGRLSRQDRLRTPQRPMRWAIIDESILRRQVGTRECMRNQLAHLLEQVDTSDSKVQVLPFSSGPHSLMGGSLTLLPLPNGSTMAYEEGIEVGHLYEDQDSVKKWRRQYEVLRANALPMAASAELIQQALEDY</sequence>
<dbReference type="EMBL" id="JBJVNI010000033">
    <property type="protein sequence ID" value="MFM9615230.1"/>
    <property type="molecule type" value="Genomic_DNA"/>
</dbReference>
<evidence type="ECO:0000259" key="1">
    <source>
        <dbReference type="Pfam" id="PF19054"/>
    </source>
</evidence>